<dbReference type="AlphaFoldDB" id="A0A7W4ZQ37"/>
<comment type="caution">
    <text evidence="2">The sequence shown here is derived from an EMBL/GenBank/DDBJ whole genome shotgun (WGS) entry which is preliminary data.</text>
</comment>
<feature type="transmembrane region" description="Helical" evidence="1">
    <location>
        <begin position="308"/>
        <end position="327"/>
    </location>
</feature>
<feature type="transmembrane region" description="Helical" evidence="1">
    <location>
        <begin position="253"/>
        <end position="276"/>
    </location>
</feature>
<keyword evidence="1" id="KW-0812">Transmembrane</keyword>
<dbReference type="Proteomes" id="UP000572907">
    <property type="component" value="Unassembled WGS sequence"/>
</dbReference>
<name>A0A7W4ZQ37_9ACTN</name>
<gene>
    <name evidence="2" type="ORF">FHS41_003089</name>
</gene>
<feature type="transmembrane region" description="Helical" evidence="1">
    <location>
        <begin position="225"/>
        <end position="246"/>
    </location>
</feature>
<protein>
    <recommendedName>
        <fullName evidence="4">Integral membrane protein</fullName>
    </recommendedName>
</protein>
<keyword evidence="3" id="KW-1185">Reference proteome</keyword>
<feature type="transmembrane region" description="Helical" evidence="1">
    <location>
        <begin position="394"/>
        <end position="414"/>
    </location>
</feature>
<evidence type="ECO:0000256" key="1">
    <source>
        <dbReference type="SAM" id="Phobius"/>
    </source>
</evidence>
<sequence length="432" mass="45775">MSAAEREEYERLRKAASVHHRRLRYTATSVLLVLTFLLAPLAVVAVWVDSAVADTDRYVQTVAPIATEPSVQNTVTDRLTKRVVDNVDVAAFTEAVARTLRREGAPPRVVQGADALTGPLKSALNSAVRSIVHRVVTSDQFAEVWEDSNRRAHAAVVKVLTGEGGSAVQAGDDSIDLNLGTVVDNVKQRLVDAGFDQASKIPDVDKTITLFQTDKLNEAQGAMRLLNVLGVWLPVLVLVLAALAVWSGPAHRVALMTTAVGVGVMMIVLLVGLAVMRQVYLDSVSRTALPQDTAAAIHDIFLRFLKNTTVTVLVIAVITALAAYLYGPGRGARWIRRAAAGGTGAAGRSMARHGLRTGDAGRLLDAHRKWTTGIVIAGGALALVLWNYPTPGSVALVLGIVVLVLVLLGILAAASGTAPRRRTSHPPPGKGA</sequence>
<evidence type="ECO:0000313" key="2">
    <source>
        <dbReference type="EMBL" id="MBB3076612.1"/>
    </source>
</evidence>
<accession>A0A7W4ZQ37</accession>
<evidence type="ECO:0000313" key="3">
    <source>
        <dbReference type="Proteomes" id="UP000572907"/>
    </source>
</evidence>
<keyword evidence="1" id="KW-0472">Membrane</keyword>
<dbReference type="EMBL" id="JACHXE010000002">
    <property type="protein sequence ID" value="MBB3076612.1"/>
    <property type="molecule type" value="Genomic_DNA"/>
</dbReference>
<evidence type="ECO:0008006" key="4">
    <source>
        <dbReference type="Google" id="ProtNLM"/>
    </source>
</evidence>
<reference evidence="2 3" key="1">
    <citation type="submission" date="2020-08" db="EMBL/GenBank/DDBJ databases">
        <title>Genomic Encyclopedia of Type Strains, Phase III (KMG-III): the genomes of soil and plant-associated and newly described type strains.</title>
        <authorList>
            <person name="Whitman W."/>
        </authorList>
    </citation>
    <scope>NUCLEOTIDE SEQUENCE [LARGE SCALE GENOMIC DNA]</scope>
    <source>
        <strain evidence="2 3">CECT 3237</strain>
    </source>
</reference>
<organism evidence="2 3">
    <name type="scientific">Streptomyces violarus</name>
    <dbReference type="NCBI Taxonomy" id="67380"/>
    <lineage>
        <taxon>Bacteria</taxon>
        <taxon>Bacillati</taxon>
        <taxon>Actinomycetota</taxon>
        <taxon>Actinomycetes</taxon>
        <taxon>Kitasatosporales</taxon>
        <taxon>Streptomycetaceae</taxon>
        <taxon>Streptomyces</taxon>
    </lineage>
</organism>
<feature type="transmembrane region" description="Helical" evidence="1">
    <location>
        <begin position="370"/>
        <end position="388"/>
    </location>
</feature>
<keyword evidence="1" id="KW-1133">Transmembrane helix</keyword>
<proteinExistence type="predicted"/>
<feature type="transmembrane region" description="Helical" evidence="1">
    <location>
        <begin position="23"/>
        <end position="48"/>
    </location>
</feature>